<dbReference type="GO" id="GO:0030496">
    <property type="term" value="C:midbody"/>
    <property type="evidence" value="ECO:0007669"/>
    <property type="project" value="TreeGrafter"/>
</dbReference>
<dbReference type="GO" id="GO:0031122">
    <property type="term" value="P:cytoplasmic microtubule organization"/>
    <property type="evidence" value="ECO:0007669"/>
    <property type="project" value="InterPro"/>
</dbReference>
<feature type="region of interest" description="Disordered" evidence="1">
    <location>
        <begin position="283"/>
        <end position="318"/>
    </location>
</feature>
<feature type="region of interest" description="Disordered" evidence="1">
    <location>
        <begin position="159"/>
        <end position="184"/>
    </location>
</feature>
<dbReference type="OrthoDB" id="9900339at2759"/>
<dbReference type="PANTHER" id="PTHR31191:SF4">
    <property type="entry name" value="CENTROSOMAL PROTEIN OF 126 KDA"/>
    <property type="match status" value="1"/>
</dbReference>
<evidence type="ECO:0000313" key="3">
    <source>
        <dbReference type="RefSeq" id="XP_020651660.2"/>
    </source>
</evidence>
<dbReference type="CTD" id="57562"/>
<proteinExistence type="predicted"/>
<sequence length="1200" mass="131639">MEPVGSGGGGGTTGSGNGCYSYYGRLTEGRSPGEGGGKAVAVEGAEGEAGSEPAAAAAPGCWKKGFSGGAPPRGPGHRPVSALGPCSNLKVFLERDLSKERHELLKDQRLYRNQARKHSIETNKRRRALEEKWKEDEEKEQKFREQILLQRKLKLQEATEKFQRGHLPSSQRKRGVQRKPEPKLDEALQKIQSTGLQLSSLRVIERNDPFHWKQGSAKAACSRIKQESNRANPDRDPLLFQQNLDEMQQQLQKQHFSNLQDLHQEGNEARCSESVCSVDSLEAGEPNGNCVTPSETSSLSAQLDSSGHNSQEQQRRADEADITFSKNQHVNNWLRNLNTSAVPTTSPFRDILIKYNVVPSDEDTHSPGWKSSVLSTSEQTETERCASDGNLTFAKNTREGKSFLLKHPSSGTVSSKSPPATDTAVLKLNKAWTIPNPSPLVASQLVNSELQDNTLSPAQAPSHHVVTSSSAGFLTTDRSATAHYSNSFLLSCLPKGKEAHAARCTEDTDYVADDKDEKYVDHVNIEASLFEETHKGSINQQKDNREEKVKEIIFSVPHGGLTSSFSEFDQQRNDDPSERKVVKLPKSILKKGSKYEAGCFKAVVVNRGIRFGPQPVSAARDSVELAKIKGKDADIQKNGKKLRWFDEIDQAEDANDEEKCSEQSVTEITESQLQSPSFQITGTTSGINLTNSSSYTLNSAFLENPEENSEKSAKLSTVGGAERDNVMQNAFLSPGYHVAKEAWMAPRTEEIIPILYNGDPKNSKTNPRKGRMKIVKRPKSAKAQPSASITKNRKGTIIRPQSANEATKVIKTQGKLIVPHPPWKPLLSKRPDENSVGSTYRTLCKPHADTENGRHLSEGQDLGRDTEEGPSPSSEGPSHTPTMQPSYSVFTYAPLTKAKSTGNTTHSIARCNSFPKRNSVHSGNGLCPNRTPTDEEITILWQGVHHALAQKDGAAGDSQHNAAVCNNTNNRDLQPTRPNVAHITIDGGNLIGNIKSGVRANAAFSSQPSTSVAFARRKQIIENNANKRKALLEQRRQMAASAGQKPNAVGESMAQAVKHAQSQCAYEQVAGIGSSEEVSDSMKQFLLAENLVNLSATESEILTGLDTAHPYNQTKVLNRPLQQGMSALSFEEHKVLQSLDRINQKLHDVQEKMNRNPASTGVFQTISPLVTSPSYMDLIPPTQRYKSITNATGTLRQKRY</sequence>
<feature type="compositionally biased region" description="Basic and acidic residues" evidence="1">
    <location>
        <begin position="846"/>
        <end position="867"/>
    </location>
</feature>
<feature type="compositionally biased region" description="Low complexity" evidence="1">
    <location>
        <begin position="869"/>
        <end position="878"/>
    </location>
</feature>
<dbReference type="GO" id="GO:0097546">
    <property type="term" value="C:ciliary base"/>
    <property type="evidence" value="ECO:0007669"/>
    <property type="project" value="InterPro"/>
</dbReference>
<keyword evidence="2" id="KW-1185">Reference proteome</keyword>
<accession>A0A6J0TXB7</accession>
<dbReference type="RefSeq" id="XP_020651660.2">
    <property type="nucleotide sequence ID" value="XM_020796001.2"/>
</dbReference>
<feature type="region of interest" description="Disordered" evidence="1">
    <location>
        <begin position="951"/>
        <end position="976"/>
    </location>
</feature>
<dbReference type="InParanoid" id="A0A6J0TXB7"/>
<dbReference type="InterPro" id="IPR028257">
    <property type="entry name" value="CEP126"/>
</dbReference>
<dbReference type="GO" id="GO:1905515">
    <property type="term" value="P:non-motile cilium assembly"/>
    <property type="evidence" value="ECO:0007669"/>
    <property type="project" value="InterPro"/>
</dbReference>
<feature type="compositionally biased region" description="Basic and acidic residues" evidence="1">
    <location>
        <begin position="224"/>
        <end position="237"/>
    </location>
</feature>
<feature type="region of interest" description="Disordered" evidence="1">
    <location>
        <begin position="818"/>
        <end position="886"/>
    </location>
</feature>
<evidence type="ECO:0000313" key="2">
    <source>
        <dbReference type="Proteomes" id="UP001652642"/>
    </source>
</evidence>
<dbReference type="KEGG" id="pvt:110080250"/>
<protein>
    <submittedName>
        <fullName evidence="3">Centrosomal protein of 126 kDa isoform X1</fullName>
    </submittedName>
</protein>
<dbReference type="Proteomes" id="UP001652642">
    <property type="component" value="Chromosome 3"/>
</dbReference>
<dbReference type="PANTHER" id="PTHR31191">
    <property type="entry name" value="CENTROSOMAL PROTEIN CEP126"/>
    <property type="match status" value="1"/>
</dbReference>
<feature type="compositionally biased region" description="Polar residues" evidence="1">
    <location>
        <begin position="289"/>
        <end position="312"/>
    </location>
</feature>
<organism evidence="2 3">
    <name type="scientific">Pogona vitticeps</name>
    <name type="common">central bearded dragon</name>
    <dbReference type="NCBI Taxonomy" id="103695"/>
    <lineage>
        <taxon>Eukaryota</taxon>
        <taxon>Metazoa</taxon>
        <taxon>Chordata</taxon>
        <taxon>Craniata</taxon>
        <taxon>Vertebrata</taxon>
        <taxon>Euteleostomi</taxon>
        <taxon>Lepidosauria</taxon>
        <taxon>Squamata</taxon>
        <taxon>Bifurcata</taxon>
        <taxon>Unidentata</taxon>
        <taxon>Episquamata</taxon>
        <taxon>Toxicofera</taxon>
        <taxon>Iguania</taxon>
        <taxon>Acrodonta</taxon>
        <taxon>Agamidae</taxon>
        <taxon>Amphibolurinae</taxon>
        <taxon>Pogona</taxon>
    </lineage>
</organism>
<dbReference type="GO" id="GO:0005813">
    <property type="term" value="C:centrosome"/>
    <property type="evidence" value="ECO:0007669"/>
    <property type="project" value="InterPro"/>
</dbReference>
<feature type="region of interest" description="Disordered" evidence="1">
    <location>
        <begin position="215"/>
        <end position="237"/>
    </location>
</feature>
<feature type="compositionally biased region" description="Basic residues" evidence="1">
    <location>
        <begin position="766"/>
        <end position="780"/>
    </location>
</feature>
<evidence type="ECO:0000256" key="1">
    <source>
        <dbReference type="SAM" id="MobiDB-lite"/>
    </source>
</evidence>
<gene>
    <name evidence="3" type="primary">CEP126</name>
</gene>
<reference evidence="3" key="1">
    <citation type="submission" date="2025-08" db="UniProtKB">
        <authorList>
            <consortium name="RefSeq"/>
        </authorList>
    </citation>
    <scope>IDENTIFICATION</scope>
</reference>
<name>A0A6J0TXB7_9SAUR</name>
<dbReference type="Pfam" id="PF15352">
    <property type="entry name" value="K1377"/>
    <property type="match status" value="2"/>
</dbReference>
<dbReference type="GO" id="GO:0007052">
    <property type="term" value="P:mitotic spindle organization"/>
    <property type="evidence" value="ECO:0007669"/>
    <property type="project" value="InterPro"/>
</dbReference>
<feature type="region of interest" description="Disordered" evidence="1">
    <location>
        <begin position="759"/>
        <end position="793"/>
    </location>
</feature>
<dbReference type="GeneID" id="110080250"/>
<dbReference type="AlphaFoldDB" id="A0A6J0TXB7"/>
<feature type="compositionally biased region" description="Polar residues" evidence="1">
    <location>
        <begin position="958"/>
        <end position="976"/>
    </location>
</feature>